<gene>
    <name evidence="1" type="ORF">HMPREF9696_04199</name>
</gene>
<accession>K8P0K1</accession>
<evidence type="ECO:0008006" key="3">
    <source>
        <dbReference type="Google" id="ProtNLM"/>
    </source>
</evidence>
<name>K8P0K1_9BRAD</name>
<evidence type="ECO:0000313" key="2">
    <source>
        <dbReference type="Proteomes" id="UP000001095"/>
    </source>
</evidence>
<keyword evidence="2" id="KW-1185">Reference proteome</keyword>
<protein>
    <recommendedName>
        <fullName evidence="3">Nodulation protein B</fullName>
    </recommendedName>
</protein>
<reference evidence="1 2" key="1">
    <citation type="submission" date="2012-04" db="EMBL/GenBank/DDBJ databases">
        <title>The Genome Sequence of Afipia clevelandensis ATCC 49720.</title>
        <authorList>
            <consortium name="The Broad Institute Genome Sequencing Platform"/>
            <person name="Earl A."/>
            <person name="Ward D."/>
            <person name="Feldgarden M."/>
            <person name="Gevers D."/>
            <person name="Huys G."/>
            <person name="Walker B."/>
            <person name="Young S.K."/>
            <person name="Zeng Q."/>
            <person name="Gargeya S."/>
            <person name="Fitzgerald M."/>
            <person name="Haas B."/>
            <person name="Abouelleil A."/>
            <person name="Alvarado L."/>
            <person name="Arachchi H.M."/>
            <person name="Berlin A."/>
            <person name="Chapman S.B."/>
            <person name="Goldberg J."/>
            <person name="Griggs A."/>
            <person name="Gujja S."/>
            <person name="Hansen M."/>
            <person name="Howarth C."/>
            <person name="Imamovic A."/>
            <person name="Larimer J."/>
            <person name="McCowen C."/>
            <person name="Montmayeur A."/>
            <person name="Murphy C."/>
            <person name="Neiman D."/>
            <person name="Pearson M."/>
            <person name="Priest M."/>
            <person name="Roberts A."/>
            <person name="Saif S."/>
            <person name="Shea T."/>
            <person name="Sisk P."/>
            <person name="Sykes S."/>
            <person name="Wortman J."/>
            <person name="Nusbaum C."/>
            <person name="Birren B."/>
        </authorList>
    </citation>
    <scope>NUCLEOTIDE SEQUENCE [LARGE SCALE GENOMIC DNA]</scope>
    <source>
        <strain evidence="1 2">ATCC 49720</strain>
    </source>
</reference>
<dbReference type="PANTHER" id="PTHR43123">
    <property type="entry name" value="POLYSACCHARIDE DEACETYLASE-RELATED"/>
    <property type="match status" value="1"/>
</dbReference>
<dbReference type="CDD" id="cd10979">
    <property type="entry name" value="CE4_PuuE_like"/>
    <property type="match status" value="1"/>
</dbReference>
<dbReference type="PATRIC" id="fig|883079.3.peg.4285"/>
<dbReference type="Gene3D" id="3.20.20.370">
    <property type="entry name" value="Glycoside hydrolase/deacetylase"/>
    <property type="match status" value="1"/>
</dbReference>
<dbReference type="InterPro" id="IPR011330">
    <property type="entry name" value="Glyco_hydro/deAcase_b/a-brl"/>
</dbReference>
<dbReference type="AlphaFoldDB" id="K8P0K1"/>
<dbReference type="SUPFAM" id="SSF88713">
    <property type="entry name" value="Glycoside hydrolase/deacetylase"/>
    <property type="match status" value="1"/>
</dbReference>
<dbReference type="EMBL" id="AGWY01000018">
    <property type="protein sequence ID" value="EKS31978.1"/>
    <property type="molecule type" value="Genomic_DNA"/>
</dbReference>
<dbReference type="HOGENOM" id="CLU_029940_0_2_5"/>
<proteinExistence type="predicted"/>
<sequence>MNGKISMPTISANDAASSRSAEDDAARAAFEISSHGRYGYSAIVNRPDFTWPGGKRLAVYIGLNLEHFTFGDGLGAELCPGGPHPDVLNYAWRDYGNRVGVWRLMDLFDELSFPVSVLVNSSIYAYCPEVMDAFRERGAEVVGHGRTNSERQGIMPEAHERQLIAECTSVIANAEGHKPAGWLGPWISQSHLTPDLLAEAGYGYLLDWCMDDQPIWFKTRNGGRILSVPYPQELNDIPSIVGRKDSGEQFAGMIVDNFEEMLNQSAKQSLVMGIALHPYLVGQPHRLRPLRRALQAIVAKRDDIWITTAGGIADYCLTLPDGIIQS</sequence>
<dbReference type="Proteomes" id="UP000001095">
    <property type="component" value="Unassembled WGS sequence"/>
</dbReference>
<organism evidence="1 2">
    <name type="scientific">Afipia clevelandensis ATCC 49720</name>
    <dbReference type="NCBI Taxonomy" id="883079"/>
    <lineage>
        <taxon>Bacteria</taxon>
        <taxon>Pseudomonadati</taxon>
        <taxon>Pseudomonadota</taxon>
        <taxon>Alphaproteobacteria</taxon>
        <taxon>Hyphomicrobiales</taxon>
        <taxon>Nitrobacteraceae</taxon>
        <taxon>Afipia</taxon>
    </lineage>
</organism>
<evidence type="ECO:0000313" key="1">
    <source>
        <dbReference type="EMBL" id="EKS31978.1"/>
    </source>
</evidence>
<comment type="caution">
    <text evidence="1">The sequence shown here is derived from an EMBL/GenBank/DDBJ whole genome shotgun (WGS) entry which is preliminary data.</text>
</comment>
<dbReference type="PANTHER" id="PTHR43123:SF4">
    <property type="entry name" value="POLYSACCHARIDE DEACETYLASE"/>
    <property type="match status" value="1"/>
</dbReference>
<dbReference type="GO" id="GO:0005975">
    <property type="term" value="P:carbohydrate metabolic process"/>
    <property type="evidence" value="ECO:0007669"/>
    <property type="project" value="InterPro"/>
</dbReference>